<gene>
    <name evidence="1" type="ORF">A3F84_22780</name>
</gene>
<reference evidence="1 2" key="1">
    <citation type="journal article" date="2016" name="Nat. Commun.">
        <title>Thousands of microbial genomes shed light on interconnected biogeochemical processes in an aquifer system.</title>
        <authorList>
            <person name="Anantharaman K."/>
            <person name="Brown C.T."/>
            <person name="Hug L.A."/>
            <person name="Sharon I."/>
            <person name="Castelle C.J."/>
            <person name="Probst A.J."/>
            <person name="Thomas B.C."/>
            <person name="Singh A."/>
            <person name="Wilkins M.J."/>
            <person name="Karaoz U."/>
            <person name="Brodie E.L."/>
            <person name="Williams K.H."/>
            <person name="Hubbard S.S."/>
            <person name="Banfield J.F."/>
        </authorList>
    </citation>
    <scope>NUCLEOTIDE SEQUENCE [LARGE SCALE GENOMIC DNA]</scope>
    <source>
        <strain evidence="2">RIFCSPLOWO2_12_FULL_64_10</strain>
    </source>
</reference>
<evidence type="ECO:0000313" key="2">
    <source>
        <dbReference type="Proteomes" id="UP000178606"/>
    </source>
</evidence>
<evidence type="ECO:0000313" key="1">
    <source>
        <dbReference type="EMBL" id="OGG47111.1"/>
    </source>
</evidence>
<dbReference type="AlphaFoldDB" id="A0A1F6CDM2"/>
<dbReference type="Proteomes" id="UP000178606">
    <property type="component" value="Unassembled WGS sequence"/>
</dbReference>
<accession>A0A1F6CDM2</accession>
<protein>
    <submittedName>
        <fullName evidence="1">Uncharacterized protein</fullName>
    </submittedName>
</protein>
<dbReference type="EMBL" id="MFKF01000274">
    <property type="protein sequence ID" value="OGG47111.1"/>
    <property type="molecule type" value="Genomic_DNA"/>
</dbReference>
<organism evidence="1 2">
    <name type="scientific">Handelsmanbacteria sp. (strain RIFCSPLOWO2_12_FULL_64_10)</name>
    <dbReference type="NCBI Taxonomy" id="1817868"/>
    <lineage>
        <taxon>Bacteria</taxon>
        <taxon>Candidatus Handelsmaniibacteriota</taxon>
    </lineage>
</organism>
<comment type="caution">
    <text evidence="1">The sequence shown here is derived from an EMBL/GenBank/DDBJ whole genome shotgun (WGS) entry which is preliminary data.</text>
</comment>
<proteinExistence type="predicted"/>
<sequence>MPLDPETKRLIVAIKDNYYDPRAKEKFLGYAPNTSYSQFTDLIYKLCAFLVGHHHPSQLSAADAFRLLDNPLMAQKVEEVLPRLKADVLNRLTAIHGSPAKGQEAFDALIAALMKNAPPIDTA</sequence>
<name>A0A1F6CDM2_HANXR</name>